<dbReference type="InterPro" id="IPR015919">
    <property type="entry name" value="Cadherin-like_sf"/>
</dbReference>
<dbReference type="CDD" id="cd11304">
    <property type="entry name" value="Cadherin_repeat"/>
    <property type="match status" value="3"/>
</dbReference>
<dbReference type="Pfam" id="PF00028">
    <property type="entry name" value="Cadherin"/>
    <property type="match status" value="2"/>
</dbReference>
<dbReference type="SUPFAM" id="SSF51126">
    <property type="entry name" value="Pectin lyase-like"/>
    <property type="match status" value="1"/>
</dbReference>
<feature type="domain" description="Cadherin" evidence="3">
    <location>
        <begin position="1381"/>
        <end position="1475"/>
    </location>
</feature>
<dbReference type="Gene3D" id="3.40.33.10">
    <property type="entry name" value="CAP"/>
    <property type="match status" value="1"/>
</dbReference>
<name>A0A7M5X729_9CNID</name>
<dbReference type="GO" id="GO:0016020">
    <property type="term" value="C:membrane"/>
    <property type="evidence" value="ECO:0007669"/>
    <property type="project" value="InterPro"/>
</dbReference>
<dbReference type="InterPro" id="IPR011050">
    <property type="entry name" value="Pectin_lyase_fold/virulence"/>
</dbReference>
<dbReference type="Pfam" id="PF00188">
    <property type="entry name" value="CAP"/>
    <property type="match status" value="1"/>
</dbReference>
<keyword evidence="1" id="KW-0732">Signal</keyword>
<dbReference type="PRINTS" id="PR00205">
    <property type="entry name" value="CADHERIN"/>
</dbReference>
<dbReference type="InterPro" id="IPR035940">
    <property type="entry name" value="CAP_sf"/>
</dbReference>
<sequence>YLSRYSLAFLNVGRLDNTTSFVKGCSFNNGFNTALGVYGTDNLQVEENVFYHGINELVDVEGVDHQLINNLVALSIAEGTYKTEPYQFDLKWPASVMLYHTTNLTFIGNSIAGSEKIGLIYAGTECNDNNAGNRIYDNEIHSTLHGIHLKKPSSHCYKSENFLIWKNLDFGIYLWTTQSIEIKNVILVDNKISIFGGVWGPNPLSHQFKDNTFTIKESLFVGQSDNFDCVLDSVIPYHSTFYPGRRSPRAPGGANVGIMTPIFSSSPPIGPPTKPFEDPMSYPAINGRTIIHNVTFASFGAGCGGNLNRIIMTNPKYGDIIHPFDISNAILENVDEKTKVFHHAMTTSWINPSDCVDMDCDARRKILISNEDGSFFGQPHQSVISQSEFGWSGNGYSGDRVWGLGNFRIPKAMLTRPSDGSRIDANTKYPDKGIVRSLDGDSKCTWKEDWGAYTCQDITYKFFIIESLDADTETRRLSPIALASQGFIDLVNGPQDHGWCHGYTCQERISTFYTMIVDQQHYEVYMTSYNPQKTRLKMLNAAQNEGILVEIYYPKPNRIDVYKKTSNIKKSVFIAPTNAKYNGPDLEYLEPEDGKPDQYKPEVSGMSGSNWFDLKKNLLFVVVKGDDVIDLVEVPFVQIKIGFKRKSLTVDEFFNPDQIVQNIAALLGIDKSRIRFMDVVSASGSRRRRDTVDDDDEQNFLTFEINEATKLNETSTIDNTTNGDSVKELNALSTQFIALAQTGALAESTNLTVNEISLTPPAPIASDPTDGARATEDTAQIVNGTNTTIRYDQQQPTEANQIVALEFLMPSTLSMSETPSQDTNETVPFPIQPQFQILSSDGDLCTNLGYQQDWYIEATLNVASGHADAVLLGATRIPFQNGTANFTDLSISHEGNGYVITYAIVSPQPNQITSSPPTSTHNIAERELTFIFTYDFSRVYDKAALNPQPSVMVLDKSDGSQVATGWRNRTWIFKAEYIHQTYPGGYFGSNEVNITNGVGTFTDLGVLNPGFGHKFIFKVNTTPISSYSAEEETSSFYAYNRQFEIAIIQEIGDCNETVVCGQQPILQIQHKHDQSDATLLTGTWTVTVTKVKKPTGGNWGESVSGCQYVDGNVQPGVPGSTLGDCLLLCEADSNCKSIDFVPHDIPGFPMPYPSCYTSDKHASEAPSHQSPCQVPVPSDLIIHKDYTRTYDDPDTQLNGTTILQLSSATGRVEFTDLAFSKEFSDNLQIHFAIAVTDPAGSSYEATSAEFNVSRQLYCLKELLPNISPMEGAPFTQMAKLQIIDCATGDAATPQTPIDVKMGAPGEPALGSTLFLPITATSSGNEVQFVGVAVYNQWAVNATLIYSGIDIHESLLSSPFHVPYPNPGPPALSGSGLVSVFENQNVTFEILFVDGDTALAGEFGGYSVSPENLVTASVDTDAKLITITSFIFDYEQVQSVKFNLTAWDNAPEPFEKSVTKEIEIRIDDVDDVCPKFEQNITSEMITIYENETFILNYTIVDPDTETKDFSVVENTALANHSAITVNYGVNNITGDFHINSLDTKEAIFRLAFNLSDGTCINQDQHEILLKVISFNEFPPVFEDENSTILIAESVQIPFTNSSLQFTATDADQTSTDGRVRYFFKSGNDSGHFHLNEDNGTLTIIKALDYEKETQYILHIIAMDSPTEGEPFQDEMQIIINVQDVDDTCPKLTPNITSEMMTIYENETFILSYTIYDPDTAQADLLIIENTDVTNHSAITVNYGLNNVTGDFSIDHLDKDEELFQLAFNLSDGVCSHQIFKILLRVLSVNEFPTILSSNTTINLTLCEDLQIPFTNETLQMNATDADGGSDGRVRYLIKSGNDDSHFHLNEDNGTLTIIKPLDYETQTQYILNIVVMDSPPRDQAFQDERQLIINVCNINDNDPIFQNPSYTFTVVDDYPVGYSVGQLQATDNDADDCVAYGWNSTTGFEDYFRLDANTGQITLTKLLGIGSQVLRLTANATDCLSPQRQTFVDVSIFIQDSYVEDIEHHELCLRAINTRRMQYGASDLTWSNSFENETMTMAKNFLRNNATQPLVLSQCYLGFVVTSNQAVHCEDALDYWFVDGDLANTSAQQLIWKQATMFGVGLVTKPSNSDPLENITYVVAKFDACVDPSTAAQNIGQKEDLNDLVIVADPPKRESDHQCSLDIQPPKLNTSMIANLTAVTVKYFIKKLSRYDATEVPSTNPSTYTDQQLKNNIDGIWQCGESSNPNSFEQTFTCGTSCAGARKRRAIEDVQIQPLDSGAAYVTFVIIYLNGDTALISSWMAPQTTQPPDGEGFCLVPKTCECLNIPEINSTQLQTNTNYSGVDSSAVNTSLTYIQTWDQQKIILTCKEAKCDESALTDAITLISNNLTEIDGWLTSIESSKLNLQKVIDCVHNRGVRSDIFDHYMSLCERKVILTNVKNDLVIKKTILEKENQRCRSRSWLREVLEDVWHH</sequence>
<dbReference type="PANTHER" id="PTHR46769:SF2">
    <property type="entry name" value="FIBROCYSTIN-L ISOFORM 2 PRECURSOR-RELATED"/>
    <property type="match status" value="1"/>
</dbReference>
<dbReference type="Gene3D" id="2.60.40.60">
    <property type="entry name" value="Cadherins"/>
    <property type="match status" value="4"/>
</dbReference>
<evidence type="ECO:0000256" key="2">
    <source>
        <dbReference type="PROSITE-ProRule" id="PRU00043"/>
    </source>
</evidence>
<dbReference type="PROSITE" id="PS50268">
    <property type="entry name" value="CADHERIN_2"/>
    <property type="match status" value="4"/>
</dbReference>
<keyword evidence="5" id="KW-1185">Reference proteome</keyword>
<feature type="domain" description="Cadherin" evidence="3">
    <location>
        <begin position="1796"/>
        <end position="1904"/>
    </location>
</feature>
<evidence type="ECO:0000313" key="4">
    <source>
        <dbReference type="EnsemblMetazoa" id="CLYHEMP018539.1"/>
    </source>
</evidence>
<dbReference type="GO" id="GO:0007156">
    <property type="term" value="P:homophilic cell adhesion via plasma membrane adhesion molecules"/>
    <property type="evidence" value="ECO:0007669"/>
    <property type="project" value="InterPro"/>
</dbReference>
<dbReference type="Proteomes" id="UP000594262">
    <property type="component" value="Unplaced"/>
</dbReference>
<organism evidence="4 5">
    <name type="scientific">Clytia hemisphaerica</name>
    <dbReference type="NCBI Taxonomy" id="252671"/>
    <lineage>
        <taxon>Eukaryota</taxon>
        <taxon>Metazoa</taxon>
        <taxon>Cnidaria</taxon>
        <taxon>Hydrozoa</taxon>
        <taxon>Hydroidolina</taxon>
        <taxon>Leptothecata</taxon>
        <taxon>Obeliida</taxon>
        <taxon>Clytiidae</taxon>
        <taxon>Clytia</taxon>
    </lineage>
</organism>
<dbReference type="InterPro" id="IPR014044">
    <property type="entry name" value="CAP_dom"/>
</dbReference>
<keyword evidence="2" id="KW-0106">Calcium</keyword>
<evidence type="ECO:0000259" key="3">
    <source>
        <dbReference type="PROSITE" id="PS50268"/>
    </source>
</evidence>
<reference evidence="4" key="1">
    <citation type="submission" date="2021-01" db="UniProtKB">
        <authorList>
            <consortium name="EnsemblMetazoa"/>
        </authorList>
    </citation>
    <scope>IDENTIFICATION</scope>
</reference>
<dbReference type="EnsemblMetazoa" id="CLYHEMT018539.1">
    <property type="protein sequence ID" value="CLYHEMP018539.1"/>
    <property type="gene ID" value="CLYHEMG018539"/>
</dbReference>
<dbReference type="OrthoDB" id="120976at2759"/>
<dbReference type="SMART" id="SM00112">
    <property type="entry name" value="CA"/>
    <property type="match status" value="4"/>
</dbReference>
<dbReference type="InterPro" id="IPR002126">
    <property type="entry name" value="Cadherin-like_dom"/>
</dbReference>
<proteinExistence type="predicted"/>
<dbReference type="SUPFAM" id="SSF55797">
    <property type="entry name" value="PR-1-like"/>
    <property type="match status" value="1"/>
</dbReference>
<feature type="domain" description="Cadherin" evidence="3">
    <location>
        <begin position="1905"/>
        <end position="1999"/>
    </location>
</feature>
<accession>A0A7M5X729</accession>
<protein>
    <recommendedName>
        <fullName evidence="3">Cadherin domain-containing protein</fullName>
    </recommendedName>
</protein>
<feature type="domain" description="Cadherin" evidence="3">
    <location>
        <begin position="1581"/>
        <end position="1690"/>
    </location>
</feature>
<dbReference type="GO" id="GO:0005509">
    <property type="term" value="F:calcium ion binding"/>
    <property type="evidence" value="ECO:0007669"/>
    <property type="project" value="UniProtKB-UniRule"/>
</dbReference>
<dbReference type="SUPFAM" id="SSF49313">
    <property type="entry name" value="Cadherin-like"/>
    <property type="match status" value="4"/>
</dbReference>
<evidence type="ECO:0000256" key="1">
    <source>
        <dbReference type="ARBA" id="ARBA00022729"/>
    </source>
</evidence>
<dbReference type="InterPro" id="IPR052387">
    <property type="entry name" value="Fibrocystin"/>
</dbReference>
<dbReference type="PANTHER" id="PTHR46769">
    <property type="entry name" value="POLYCYSTIC KIDNEY AND HEPATIC DISEASE 1 (AUTOSOMAL RECESSIVE)-LIKE 1"/>
    <property type="match status" value="1"/>
</dbReference>
<evidence type="ECO:0000313" key="5">
    <source>
        <dbReference type="Proteomes" id="UP000594262"/>
    </source>
</evidence>